<name>A0ACC2HT07_9PEZI</name>
<dbReference type="Proteomes" id="UP001153334">
    <property type="component" value="Unassembled WGS sequence"/>
</dbReference>
<gene>
    <name evidence="1" type="ORF">ONZ43_g7339</name>
</gene>
<keyword evidence="2" id="KW-1185">Reference proteome</keyword>
<sequence>MADIFRSAETVIVWLGEADSFTKPAYDLIHSFDQLADSDTNSVELYADDDERDPLLQQPNYSPAHWQAVVRLFGRRWFKKAWVVQEVVLAQRTRVICGSYVFKWDDLIKLSHILATRNWANTFKGQSEDWDATLLSYKNPAKLQAIQNDMRGRKDKVLLHALTRCRSFEAMKDHDKIYSVLSLAAQDQGESSELLYPNYDHKIARVYTDATGYILKNVDGLRVLAHAEGDVFRNIPGLPSWVPDWSVSKDLGLRITGYERYNAASYLPCFHKLADDDKLILQGGQLATISRVGASK</sequence>
<dbReference type="EMBL" id="JAPESX010003125">
    <property type="protein sequence ID" value="KAJ8105661.1"/>
    <property type="molecule type" value="Genomic_DNA"/>
</dbReference>
<evidence type="ECO:0000313" key="1">
    <source>
        <dbReference type="EMBL" id="KAJ8105661.1"/>
    </source>
</evidence>
<evidence type="ECO:0000313" key="2">
    <source>
        <dbReference type="Proteomes" id="UP001153334"/>
    </source>
</evidence>
<organism evidence="1 2">
    <name type="scientific">Nemania bipapillata</name>
    <dbReference type="NCBI Taxonomy" id="110536"/>
    <lineage>
        <taxon>Eukaryota</taxon>
        <taxon>Fungi</taxon>
        <taxon>Dikarya</taxon>
        <taxon>Ascomycota</taxon>
        <taxon>Pezizomycotina</taxon>
        <taxon>Sordariomycetes</taxon>
        <taxon>Xylariomycetidae</taxon>
        <taxon>Xylariales</taxon>
        <taxon>Xylariaceae</taxon>
        <taxon>Nemania</taxon>
    </lineage>
</organism>
<comment type="caution">
    <text evidence="1">The sequence shown here is derived from an EMBL/GenBank/DDBJ whole genome shotgun (WGS) entry which is preliminary data.</text>
</comment>
<proteinExistence type="predicted"/>
<reference evidence="1" key="1">
    <citation type="submission" date="2022-11" db="EMBL/GenBank/DDBJ databases">
        <title>Genome Sequence of Nemania bipapillata.</title>
        <authorList>
            <person name="Buettner E."/>
        </authorList>
    </citation>
    <scope>NUCLEOTIDE SEQUENCE</scope>
    <source>
        <strain evidence="1">CP14</strain>
    </source>
</reference>
<protein>
    <submittedName>
        <fullName evidence="1">Uncharacterized protein</fullName>
    </submittedName>
</protein>
<accession>A0ACC2HT07</accession>